<dbReference type="Pfam" id="PF15880">
    <property type="entry name" value="NDUFV3"/>
    <property type="match status" value="1"/>
</dbReference>
<feature type="compositionally biased region" description="Low complexity" evidence="1">
    <location>
        <begin position="215"/>
        <end position="229"/>
    </location>
</feature>
<dbReference type="Proteomes" id="UP000694387">
    <property type="component" value="Chromosome 18"/>
</dbReference>
<dbReference type="PANTHER" id="PTHR17117">
    <property type="entry name" value="NADH-UBIQUINONE OXIDOREDUCTASE"/>
    <property type="match status" value="1"/>
</dbReference>
<protein>
    <submittedName>
        <fullName evidence="2">NADH:ubiquinone oxidoreductase subunit V3</fullName>
    </submittedName>
</protein>
<dbReference type="GO" id="GO:0045271">
    <property type="term" value="C:respiratory chain complex I"/>
    <property type="evidence" value="ECO:0007669"/>
    <property type="project" value="Ensembl"/>
</dbReference>
<dbReference type="GO" id="GO:0005743">
    <property type="term" value="C:mitochondrial inner membrane"/>
    <property type="evidence" value="ECO:0007669"/>
    <property type="project" value="Ensembl"/>
</dbReference>
<evidence type="ECO:0000313" key="2">
    <source>
        <dbReference type="Ensembl" id="ENSEASP00005005008.2"/>
    </source>
</evidence>
<gene>
    <name evidence="2" type="primary">NDUFV3</name>
</gene>
<dbReference type="InterPro" id="IPR026193">
    <property type="entry name" value="NDUFV3"/>
</dbReference>
<evidence type="ECO:0000256" key="1">
    <source>
        <dbReference type="SAM" id="MobiDB-lite"/>
    </source>
</evidence>
<feature type="region of interest" description="Disordered" evidence="1">
    <location>
        <begin position="428"/>
        <end position="486"/>
    </location>
</feature>
<feature type="compositionally biased region" description="Low complexity" evidence="1">
    <location>
        <begin position="289"/>
        <end position="299"/>
    </location>
</feature>
<feature type="compositionally biased region" description="Basic and acidic residues" evidence="1">
    <location>
        <begin position="238"/>
        <end position="251"/>
    </location>
</feature>
<dbReference type="Ensembl" id="ENSEAST00005005479.2">
    <property type="protein sequence ID" value="ENSEASP00005005008.2"/>
    <property type="gene ID" value="ENSEASG00005003763.2"/>
</dbReference>
<reference evidence="2 3" key="1">
    <citation type="journal article" date="2020" name="Nat. Commun.">
        <title>Donkey genomes provide new insights into domestication and selection for coat color.</title>
        <authorList>
            <person name="Wang"/>
            <person name="C."/>
            <person name="Li"/>
            <person name="H."/>
            <person name="Guo"/>
            <person name="Y."/>
            <person name="Huang"/>
            <person name="J."/>
            <person name="Sun"/>
            <person name="Y."/>
            <person name="Min"/>
            <person name="J."/>
            <person name="Wang"/>
            <person name="J."/>
            <person name="Fang"/>
            <person name="X."/>
            <person name="Zhao"/>
            <person name="Z."/>
            <person name="Wang"/>
            <person name="S."/>
            <person name="Zhang"/>
            <person name="Y."/>
            <person name="Liu"/>
            <person name="Q."/>
            <person name="Jiang"/>
            <person name="Q."/>
            <person name="Wang"/>
            <person name="X."/>
            <person name="Guo"/>
            <person name="Y."/>
            <person name="Yang"/>
            <person name="C."/>
            <person name="Wang"/>
            <person name="Y."/>
            <person name="Tian"/>
            <person name="F."/>
            <person name="Zhuang"/>
            <person name="G."/>
            <person name="Fan"/>
            <person name="Y."/>
            <person name="Gao"/>
            <person name="Q."/>
            <person name="Li"/>
            <person name="Y."/>
            <person name="Ju"/>
            <person name="Z."/>
            <person name="Li"/>
            <person name="J."/>
            <person name="Li"/>
            <person name="R."/>
            <person name="Hou"/>
            <person name="M."/>
            <person name="Yang"/>
            <person name="G."/>
            <person name="Liu"/>
            <person name="G."/>
            <person name="Liu"/>
            <person name="W."/>
            <person name="Guo"/>
            <person name="J."/>
            <person name="Pan"/>
            <person name="S."/>
            <person name="Fan"/>
            <person name="G."/>
            <person name="Zhang"/>
            <person name="W."/>
            <person name="Zhang"/>
            <person name="R."/>
            <person name="Yu"/>
            <person name="J."/>
            <person name="Zhang"/>
            <person name="X."/>
            <person name="Yin"/>
            <person name="Q."/>
            <person name="Ji"/>
            <person name="C."/>
            <person name="Jin"/>
            <person name="Y."/>
            <person name="Yue"/>
            <person name="G."/>
            <person name="Liu"/>
            <person name="M."/>
            <person name="Xu"/>
            <person name="J."/>
            <person name="Liu"/>
            <person name="S."/>
            <person name="Jordana"/>
            <person name="J."/>
            <person name="Noce"/>
            <person name="A."/>
            <person name="Amills"/>
            <person name="M."/>
            <person name="Wu"/>
            <person name="D.D."/>
            <person name="Li"/>
            <person name="S."/>
            <person name="Zhou"/>
            <person name="X. and Zhong"/>
            <person name="J."/>
        </authorList>
    </citation>
    <scope>NUCLEOTIDE SEQUENCE [LARGE SCALE GENOMIC DNA]</scope>
</reference>
<proteinExistence type="predicted"/>
<reference evidence="2" key="2">
    <citation type="submission" date="2025-08" db="UniProtKB">
        <authorList>
            <consortium name="Ensembl"/>
        </authorList>
    </citation>
    <scope>IDENTIFICATION</scope>
</reference>
<feature type="compositionally biased region" description="Polar residues" evidence="1">
    <location>
        <begin position="433"/>
        <end position="455"/>
    </location>
</feature>
<feature type="region of interest" description="Disordered" evidence="1">
    <location>
        <begin position="171"/>
        <end position="397"/>
    </location>
</feature>
<organism evidence="2 3">
    <name type="scientific">Equus asinus</name>
    <name type="common">Donkey</name>
    <name type="synonym">Equus africanus asinus</name>
    <dbReference type="NCBI Taxonomy" id="9793"/>
    <lineage>
        <taxon>Eukaryota</taxon>
        <taxon>Metazoa</taxon>
        <taxon>Chordata</taxon>
        <taxon>Craniata</taxon>
        <taxon>Vertebrata</taxon>
        <taxon>Euteleostomi</taxon>
        <taxon>Mammalia</taxon>
        <taxon>Eutheria</taxon>
        <taxon>Laurasiatheria</taxon>
        <taxon>Perissodactyla</taxon>
        <taxon>Equidae</taxon>
        <taxon>Equus</taxon>
    </lineage>
</organism>
<feature type="region of interest" description="Disordered" evidence="1">
    <location>
        <begin position="543"/>
        <end position="568"/>
    </location>
</feature>
<dbReference type="GeneTree" id="ENSGT00390000012196"/>
<accession>A0A8C4PH25</accession>
<feature type="compositionally biased region" description="Basic and acidic residues" evidence="1">
    <location>
        <begin position="464"/>
        <end position="486"/>
    </location>
</feature>
<name>A0A8C4PH25_EQUAS</name>
<keyword evidence="3" id="KW-1185">Reference proteome</keyword>
<dbReference type="GO" id="GO:0042775">
    <property type="term" value="P:mitochondrial ATP synthesis coupled electron transport"/>
    <property type="evidence" value="ECO:0007669"/>
    <property type="project" value="Ensembl"/>
</dbReference>
<feature type="compositionally biased region" description="Basic and acidic residues" evidence="1">
    <location>
        <begin position="324"/>
        <end position="336"/>
    </location>
</feature>
<dbReference type="PANTHER" id="PTHR17117:SF3">
    <property type="entry name" value="NADH DEHYDROGENASE [UBIQUINONE] FLAVOPROTEIN 3, MITOCHONDRIAL"/>
    <property type="match status" value="1"/>
</dbReference>
<dbReference type="AlphaFoldDB" id="A0A8C4PH25"/>
<evidence type="ECO:0000313" key="3">
    <source>
        <dbReference type="Proteomes" id="UP000694387"/>
    </source>
</evidence>
<sequence>MPGDTQPNDHFDVPAATLPVRRRVRIDQPACDWPRHQGAWSRSGRGAGAAWVRAQAQGSARPCPACDWCIWPRGRGRGRAVVVTRCRFPAPPLSLPVIGALVPGGRTSGGGARAVVTSVRARPPPRPARRPARPRVTVMAASLLLRQGRSRVLKTIFLEARVFRGLASTVSLSAESGKSEKGQPPNLKKQSPPKNVVEPKERGRLLATPAAAELSHSLSSPRSYPSVASEGGMVASPKPDDHRLFTDEGVPKRLSRKTLVEFPQKVPSPFRKQGSDPEALQQSRRGTDDSSSSSSSSSDSESDEEGDSSGADPQVTSKGKGRFPKPEGSHSFDSRAPKTAMSTKEKARSQQPPPDLPSPERPHQAKKKGTTAKLLEDRNGPKPAVPKSQVAGEFMKQNVKEKQLQKVFRSNEIEKERQKPFEVKKILSDHTKSGLSTQPNGGPAPTQLTEETTAGRQLRATAPEAREGGLEKQVPDPDGERAFPLFKKEDLGKQVIGTVKAKEEILEDQVPIKNLKPVPIHNKDVFDEKTAVLKLEEKGEIIEDSATQLGDQDDTQEPAQAAVPTEPFDNTTYKNLQHHDYNTFTFLDLNLELSKFRMPQPSSGRESPRH</sequence>
<reference evidence="2" key="3">
    <citation type="submission" date="2025-09" db="UniProtKB">
        <authorList>
            <consortium name="Ensembl"/>
        </authorList>
    </citation>
    <scope>IDENTIFICATION</scope>
</reference>